<dbReference type="EMBL" id="NEVJ01000003">
    <property type="protein sequence ID" value="OZI20238.1"/>
    <property type="molecule type" value="Genomic_DNA"/>
</dbReference>
<gene>
    <name evidence="1" type="ORF">CAL26_22130</name>
</gene>
<reference evidence="1" key="1">
    <citation type="submission" date="2017-05" db="EMBL/GenBank/DDBJ databases">
        <title>Complete and WGS of Bordetella genogroups.</title>
        <authorList>
            <person name="Spilker T."/>
            <person name="Lipuma J."/>
        </authorList>
    </citation>
    <scope>NUCLEOTIDE SEQUENCE</scope>
    <source>
        <strain evidence="1">AU21707</strain>
    </source>
</reference>
<dbReference type="OrthoDB" id="8640630at2"/>
<dbReference type="Proteomes" id="UP000216857">
    <property type="component" value="Unassembled WGS sequence"/>
</dbReference>
<sequence length="150" mass="15887">MMMLSRTSHVAPYPLVSRGFLRLLAGLGGCVLAGAVLGWPGDARADTRTDMPPAGSLAALRQKMVPANVQQCRSLLQRKPQLDPYAPRSSGAWDGYCSCVGQAYVSNMPDNVVLAFASGKLPQDRGDQAARMRAAAVSLDAARARCAAVR</sequence>
<dbReference type="RefSeq" id="WP_094848839.1">
    <property type="nucleotide sequence ID" value="NZ_NEVJ01000003.1"/>
</dbReference>
<name>A0A261R5E1_9BORD</name>
<proteinExistence type="predicted"/>
<dbReference type="AlphaFoldDB" id="A0A261R5E1"/>
<comment type="caution">
    <text evidence="1">The sequence shown here is derived from an EMBL/GenBank/DDBJ whole genome shotgun (WGS) entry which is preliminary data.</text>
</comment>
<keyword evidence="2" id="KW-1185">Reference proteome</keyword>
<organism evidence="1 2">
    <name type="scientific">Bordetella genomosp. 9</name>
    <dbReference type="NCBI Taxonomy" id="1416803"/>
    <lineage>
        <taxon>Bacteria</taxon>
        <taxon>Pseudomonadati</taxon>
        <taxon>Pseudomonadota</taxon>
        <taxon>Betaproteobacteria</taxon>
        <taxon>Burkholderiales</taxon>
        <taxon>Alcaligenaceae</taxon>
        <taxon>Bordetella</taxon>
    </lineage>
</organism>
<protein>
    <submittedName>
        <fullName evidence="1">Uncharacterized protein</fullName>
    </submittedName>
</protein>
<evidence type="ECO:0000313" key="1">
    <source>
        <dbReference type="EMBL" id="OZI20238.1"/>
    </source>
</evidence>
<accession>A0A261R5E1</accession>
<evidence type="ECO:0000313" key="2">
    <source>
        <dbReference type="Proteomes" id="UP000216857"/>
    </source>
</evidence>